<dbReference type="EMBL" id="REGN01000703">
    <property type="protein sequence ID" value="RNA39785.1"/>
    <property type="molecule type" value="Genomic_DNA"/>
</dbReference>
<comment type="caution">
    <text evidence="2">The sequence shown here is derived from an EMBL/GenBank/DDBJ whole genome shotgun (WGS) entry which is preliminary data.</text>
</comment>
<evidence type="ECO:0000313" key="2">
    <source>
        <dbReference type="EMBL" id="RNA39785.1"/>
    </source>
</evidence>
<feature type="transmembrane region" description="Helical" evidence="1">
    <location>
        <begin position="47"/>
        <end position="68"/>
    </location>
</feature>
<reference evidence="2 3" key="1">
    <citation type="journal article" date="2018" name="Sci. Rep.">
        <title>Genomic signatures of local adaptation to the degree of environmental predictability in rotifers.</title>
        <authorList>
            <person name="Franch-Gras L."/>
            <person name="Hahn C."/>
            <person name="Garcia-Roger E.M."/>
            <person name="Carmona M.J."/>
            <person name="Serra M."/>
            <person name="Gomez A."/>
        </authorList>
    </citation>
    <scope>NUCLEOTIDE SEQUENCE [LARGE SCALE GENOMIC DNA]</scope>
    <source>
        <strain evidence="2">HYR1</strain>
    </source>
</reference>
<evidence type="ECO:0000313" key="3">
    <source>
        <dbReference type="Proteomes" id="UP000276133"/>
    </source>
</evidence>
<evidence type="ECO:0000256" key="1">
    <source>
        <dbReference type="SAM" id="Phobius"/>
    </source>
</evidence>
<accession>A0A3M7SVS0</accession>
<keyword evidence="1" id="KW-0472">Membrane</keyword>
<keyword evidence="1" id="KW-0812">Transmembrane</keyword>
<protein>
    <submittedName>
        <fullName evidence="2">Uncharacterized protein</fullName>
    </submittedName>
</protein>
<name>A0A3M7SVS0_BRAPC</name>
<gene>
    <name evidence="2" type="ORF">BpHYR1_034381</name>
</gene>
<dbReference type="AlphaFoldDB" id="A0A3M7SVS0"/>
<keyword evidence="1" id="KW-1133">Transmembrane helix</keyword>
<dbReference type="Proteomes" id="UP000276133">
    <property type="component" value="Unassembled WGS sequence"/>
</dbReference>
<proteinExistence type="predicted"/>
<organism evidence="2 3">
    <name type="scientific">Brachionus plicatilis</name>
    <name type="common">Marine rotifer</name>
    <name type="synonym">Brachionus muelleri</name>
    <dbReference type="NCBI Taxonomy" id="10195"/>
    <lineage>
        <taxon>Eukaryota</taxon>
        <taxon>Metazoa</taxon>
        <taxon>Spiralia</taxon>
        <taxon>Gnathifera</taxon>
        <taxon>Rotifera</taxon>
        <taxon>Eurotatoria</taxon>
        <taxon>Monogononta</taxon>
        <taxon>Pseudotrocha</taxon>
        <taxon>Ploima</taxon>
        <taxon>Brachionidae</taxon>
        <taxon>Brachionus</taxon>
    </lineage>
</organism>
<feature type="transmembrane region" description="Helical" evidence="1">
    <location>
        <begin position="80"/>
        <end position="99"/>
    </location>
</feature>
<sequence length="100" mass="11967">MQKNIYLKIKFLSNSTNIENHKFFKSIPFNANRAIFNKKINFQEHSYTHGLLNVAILIMYSMRNYCWMQSKLNVPVHRRFLARLFFAGYFLAPLSNLLFE</sequence>
<keyword evidence="3" id="KW-1185">Reference proteome</keyword>